<evidence type="ECO:0000256" key="7">
    <source>
        <dbReference type="ARBA" id="ARBA00022958"/>
    </source>
</evidence>
<dbReference type="PANTHER" id="PTHR13232">
    <property type="entry name" value="NAD(P)H-HYDRATE EPIMERASE"/>
    <property type="match status" value="1"/>
</dbReference>
<comment type="cofactor">
    <cofactor evidence="10">
        <name>K(+)</name>
        <dbReference type="ChEBI" id="CHEBI:29103"/>
    </cofactor>
    <text evidence="10">Binds 1 potassium ion per subunit.</text>
</comment>
<comment type="similarity">
    <text evidence="10">Belongs to the NnrE/AIBP family.</text>
</comment>
<keyword evidence="6" id="KW-0521">NADP</keyword>
<protein>
    <recommendedName>
        <fullName evidence="3 10">NAD(P)H-hydrate epimerase</fullName>
        <ecNumber evidence="3 10">5.1.99.6</ecNumber>
    </recommendedName>
    <alternativeName>
        <fullName evidence="10">NAD(P)HX epimerase</fullName>
    </alternativeName>
</protein>
<keyword evidence="9 10" id="KW-0413">Isomerase</keyword>
<dbReference type="EC" id="5.1.99.6" evidence="3 10"/>
<dbReference type="RefSeq" id="XP_064770342.1">
    <property type="nucleotide sequence ID" value="XM_064915530.1"/>
</dbReference>
<dbReference type="PANTHER" id="PTHR13232:SF10">
    <property type="entry name" value="NAD(P)H-HYDRATE EPIMERASE"/>
    <property type="match status" value="1"/>
</dbReference>
<keyword evidence="5 10" id="KW-0547">Nucleotide-binding</keyword>
<sequence length="240" mass="26023">MAAGRLFLSAKNAAALDVELMSSGGFSLDQLMELAGLSCAQAVYKAYPPESKNKVLVIAGPGNNGGDGLVAARHLKLFGYEPTVYYPKRPNKDIYNRLFIQLQNLKVPFTEDFESALTSTDQVLDAIFGFSFHPPIRPPFDSVISVLANCSKPIVSVDLPSSWDVDAGPPAEGQLGHGFVPDVLISLTAPKPAAKFFVGEGKRHFLGGRFISKQVAEKWGFELPQYPGVDQIVELPVEQE</sequence>
<dbReference type="InterPro" id="IPR032976">
    <property type="entry name" value="YJEFN_prot_NAXE-like"/>
</dbReference>
<organism evidence="12 13">
    <name type="scientific">Myxozyma melibiosi</name>
    <dbReference type="NCBI Taxonomy" id="54550"/>
    <lineage>
        <taxon>Eukaryota</taxon>
        <taxon>Fungi</taxon>
        <taxon>Dikarya</taxon>
        <taxon>Ascomycota</taxon>
        <taxon>Saccharomycotina</taxon>
        <taxon>Lipomycetes</taxon>
        <taxon>Lipomycetales</taxon>
        <taxon>Lipomycetaceae</taxon>
        <taxon>Myxozyma</taxon>
    </lineage>
</organism>
<feature type="binding site" evidence="10">
    <location>
        <begin position="129"/>
        <end position="135"/>
    </location>
    <ligand>
        <name>(6S)-NADPHX</name>
        <dbReference type="ChEBI" id="CHEBI:64076"/>
    </ligand>
</feature>
<comment type="caution">
    <text evidence="12">The sequence shown here is derived from an EMBL/GenBank/DDBJ whole genome shotgun (WGS) entry which is preliminary data.</text>
</comment>
<reference evidence="12 13" key="1">
    <citation type="submission" date="2024-03" db="EMBL/GenBank/DDBJ databases">
        <title>Genome-scale model development and genomic sequencing of the oleaginous clade Lipomyces.</title>
        <authorList>
            <consortium name="Lawrence Berkeley National Laboratory"/>
            <person name="Czajka J.J."/>
            <person name="Han Y."/>
            <person name="Kim J."/>
            <person name="Mondo S.J."/>
            <person name="Hofstad B.A."/>
            <person name="Robles A."/>
            <person name="Haridas S."/>
            <person name="Riley R."/>
            <person name="LaButti K."/>
            <person name="Pangilinan J."/>
            <person name="Andreopoulos W."/>
            <person name="Lipzen A."/>
            <person name="Yan J."/>
            <person name="Wang M."/>
            <person name="Ng V."/>
            <person name="Grigoriev I.V."/>
            <person name="Spatafora J.W."/>
            <person name="Magnuson J.K."/>
            <person name="Baker S.E."/>
            <person name="Pomraning K.R."/>
        </authorList>
    </citation>
    <scope>NUCLEOTIDE SEQUENCE [LARGE SCALE GENOMIC DNA]</scope>
    <source>
        <strain evidence="12 13">Phaff 52-87</strain>
    </source>
</reference>
<evidence type="ECO:0000259" key="11">
    <source>
        <dbReference type="PROSITE" id="PS51385"/>
    </source>
</evidence>
<keyword evidence="7 10" id="KW-0630">Potassium</keyword>
<dbReference type="Gene3D" id="3.40.50.10260">
    <property type="entry name" value="YjeF N-terminal domain"/>
    <property type="match status" value="1"/>
</dbReference>
<dbReference type="NCBIfam" id="TIGR00197">
    <property type="entry name" value="yjeF_nterm"/>
    <property type="match status" value="1"/>
</dbReference>
<comment type="subcellular location">
    <subcellularLocation>
        <location evidence="10">Cytoplasm</location>
    </subcellularLocation>
    <subcellularLocation>
        <location evidence="10">Mitochondrion</location>
    </subcellularLocation>
</comment>
<dbReference type="Proteomes" id="UP001498771">
    <property type="component" value="Unassembled WGS sequence"/>
</dbReference>
<dbReference type="HAMAP" id="MF_01966">
    <property type="entry name" value="NADHX_epimerase"/>
    <property type="match status" value="1"/>
</dbReference>
<comment type="caution">
    <text evidence="10">Lacks conserved residue(s) required for the propagation of feature annotation.</text>
</comment>
<evidence type="ECO:0000256" key="4">
    <source>
        <dbReference type="ARBA" id="ARBA00022723"/>
    </source>
</evidence>
<feature type="domain" description="YjeF N-terminal" evidence="11">
    <location>
        <begin position="13"/>
        <end position="223"/>
    </location>
</feature>
<dbReference type="InterPro" id="IPR036652">
    <property type="entry name" value="YjeF_N_dom_sf"/>
</dbReference>
<gene>
    <name evidence="12" type="ORF">BZA70DRAFT_9108</name>
</gene>
<evidence type="ECO:0000256" key="10">
    <source>
        <dbReference type="HAMAP-Rule" id="MF_03159"/>
    </source>
</evidence>
<feature type="binding site" evidence="10">
    <location>
        <position position="64"/>
    </location>
    <ligand>
        <name>K(+)</name>
        <dbReference type="ChEBI" id="CHEBI:29103"/>
    </ligand>
</feature>
<feature type="binding site" evidence="10">
    <location>
        <begin position="63"/>
        <end position="67"/>
    </location>
    <ligand>
        <name>(6S)-NADPHX</name>
        <dbReference type="ChEBI" id="CHEBI:64076"/>
    </ligand>
</feature>
<keyword evidence="10" id="KW-0963">Cytoplasm</keyword>
<evidence type="ECO:0000313" key="12">
    <source>
        <dbReference type="EMBL" id="KAK7207309.1"/>
    </source>
</evidence>
<dbReference type="SUPFAM" id="SSF64153">
    <property type="entry name" value="YjeF N-terminal domain-like"/>
    <property type="match status" value="1"/>
</dbReference>
<dbReference type="GeneID" id="90041042"/>
<accession>A0ABR1FBT4</accession>
<evidence type="ECO:0000256" key="5">
    <source>
        <dbReference type="ARBA" id="ARBA00022741"/>
    </source>
</evidence>
<evidence type="ECO:0000256" key="8">
    <source>
        <dbReference type="ARBA" id="ARBA00023027"/>
    </source>
</evidence>
<evidence type="ECO:0000256" key="2">
    <source>
        <dbReference type="ARBA" id="ARBA00000909"/>
    </source>
</evidence>
<evidence type="ECO:0000256" key="6">
    <source>
        <dbReference type="ARBA" id="ARBA00022857"/>
    </source>
</evidence>
<dbReference type="PROSITE" id="PS51385">
    <property type="entry name" value="YJEF_N"/>
    <property type="match status" value="1"/>
</dbReference>
<evidence type="ECO:0000256" key="1">
    <source>
        <dbReference type="ARBA" id="ARBA00000013"/>
    </source>
</evidence>
<evidence type="ECO:0000256" key="9">
    <source>
        <dbReference type="ARBA" id="ARBA00023235"/>
    </source>
</evidence>
<dbReference type="InterPro" id="IPR004443">
    <property type="entry name" value="YjeF_N_dom"/>
</dbReference>
<feature type="binding site" evidence="10">
    <location>
        <position position="158"/>
    </location>
    <ligand>
        <name>(6S)-NADPHX</name>
        <dbReference type="ChEBI" id="CHEBI:64076"/>
    </ligand>
</feature>
<name>A0ABR1FBT4_9ASCO</name>
<feature type="binding site" evidence="10">
    <location>
        <position position="125"/>
    </location>
    <ligand>
        <name>K(+)</name>
        <dbReference type="ChEBI" id="CHEBI:29103"/>
    </ligand>
</feature>
<feature type="binding site" evidence="10">
    <location>
        <position position="161"/>
    </location>
    <ligand>
        <name>K(+)</name>
        <dbReference type="ChEBI" id="CHEBI:29103"/>
    </ligand>
</feature>
<comment type="function">
    <text evidence="10">Catalyzes the epimerization of the S- and R-forms of NAD(P)HX, a damaged form of NAD(P)H that is a result of enzymatic or heat-dependent hydration. This is a prerequisite for the S-specific NAD(P)H-hydrate dehydratase to allow the repair of both epimers of NAD(P)HX.</text>
</comment>
<evidence type="ECO:0000256" key="3">
    <source>
        <dbReference type="ARBA" id="ARBA00012228"/>
    </source>
</evidence>
<comment type="catalytic activity">
    <reaction evidence="2 10">
        <text>(6R)-NADPHX = (6S)-NADPHX</text>
        <dbReference type="Rhea" id="RHEA:32227"/>
        <dbReference type="ChEBI" id="CHEBI:64076"/>
        <dbReference type="ChEBI" id="CHEBI:64077"/>
        <dbReference type="EC" id="5.1.99.6"/>
    </reaction>
</comment>
<keyword evidence="8 10" id="KW-0520">NAD</keyword>
<comment type="catalytic activity">
    <reaction evidence="1 10">
        <text>(6R)-NADHX = (6S)-NADHX</text>
        <dbReference type="Rhea" id="RHEA:32215"/>
        <dbReference type="ChEBI" id="CHEBI:64074"/>
        <dbReference type="ChEBI" id="CHEBI:64075"/>
        <dbReference type="EC" id="5.1.99.6"/>
    </reaction>
</comment>
<dbReference type="EMBL" id="JBBJBU010000001">
    <property type="protein sequence ID" value="KAK7207309.1"/>
    <property type="molecule type" value="Genomic_DNA"/>
</dbReference>
<evidence type="ECO:0000313" key="13">
    <source>
        <dbReference type="Proteomes" id="UP001498771"/>
    </source>
</evidence>
<keyword evidence="13" id="KW-1185">Reference proteome</keyword>
<keyword evidence="4 10" id="KW-0479">Metal-binding</keyword>
<keyword evidence="10" id="KW-0496">Mitochondrion</keyword>
<dbReference type="Pfam" id="PF03853">
    <property type="entry name" value="YjeF_N"/>
    <property type="match status" value="1"/>
</dbReference>
<proteinExistence type="inferred from homology"/>